<dbReference type="VEuPathDB" id="FungiDB:PSHT_06782"/>
<name>A0A2S4VRX1_9BASI</name>
<feature type="transmembrane region" description="Helical" evidence="7">
    <location>
        <begin position="263"/>
        <end position="285"/>
    </location>
</feature>
<dbReference type="Proteomes" id="UP000239156">
    <property type="component" value="Unassembled WGS sequence"/>
</dbReference>
<keyword evidence="5 7" id="KW-0472">Membrane</keyword>
<keyword evidence="10" id="KW-1185">Reference proteome</keyword>
<feature type="transmembrane region" description="Helical" evidence="7">
    <location>
        <begin position="170"/>
        <end position="193"/>
    </location>
</feature>
<evidence type="ECO:0000313" key="10">
    <source>
        <dbReference type="Proteomes" id="UP000239156"/>
    </source>
</evidence>
<feature type="compositionally biased region" description="Polar residues" evidence="6">
    <location>
        <begin position="1"/>
        <end position="17"/>
    </location>
</feature>
<gene>
    <name evidence="9" type="ORF">PSTT_04638</name>
</gene>
<evidence type="ECO:0000313" key="9">
    <source>
        <dbReference type="EMBL" id="POW12293.1"/>
    </source>
</evidence>
<feature type="compositionally biased region" description="Polar residues" evidence="6">
    <location>
        <begin position="36"/>
        <end position="49"/>
    </location>
</feature>
<feature type="transmembrane region" description="Helical" evidence="7">
    <location>
        <begin position="141"/>
        <end position="158"/>
    </location>
</feature>
<feature type="domain" description="ABC-2 type transporter transmembrane" evidence="8">
    <location>
        <begin position="117"/>
        <end position="297"/>
    </location>
</feature>
<keyword evidence="3 7" id="KW-0812">Transmembrane</keyword>
<dbReference type="VEuPathDB" id="FungiDB:PSTT_04638"/>
<evidence type="ECO:0000256" key="1">
    <source>
        <dbReference type="ARBA" id="ARBA00004141"/>
    </source>
</evidence>
<dbReference type="PANTHER" id="PTHR19241">
    <property type="entry name" value="ATP-BINDING CASSETTE TRANSPORTER"/>
    <property type="match status" value="1"/>
</dbReference>
<comment type="subcellular location">
    <subcellularLocation>
        <location evidence="1">Membrane</location>
        <topology evidence="1">Multi-pass membrane protein</topology>
    </subcellularLocation>
</comment>
<dbReference type="InterPro" id="IPR013525">
    <property type="entry name" value="ABC2_TM"/>
</dbReference>
<evidence type="ECO:0000256" key="6">
    <source>
        <dbReference type="SAM" id="MobiDB-lite"/>
    </source>
</evidence>
<organism evidence="9 10">
    <name type="scientific">Puccinia striiformis</name>
    <dbReference type="NCBI Taxonomy" id="27350"/>
    <lineage>
        <taxon>Eukaryota</taxon>
        <taxon>Fungi</taxon>
        <taxon>Dikarya</taxon>
        <taxon>Basidiomycota</taxon>
        <taxon>Pucciniomycotina</taxon>
        <taxon>Pucciniomycetes</taxon>
        <taxon>Pucciniales</taxon>
        <taxon>Pucciniaceae</taxon>
        <taxon>Puccinia</taxon>
    </lineage>
</organism>
<sequence length="312" mass="34008">MNSEAQRQQPPSTSNVSVREILSPIMAPVPLPHQLSPDQSVTAGNSTTHPDVMKGLCQDDDDRHEPRDPSGEFLNQDAVDVAEAERNFSELSRQLNHASAHTDDLSKELTYATPFSYQFKVVMNRTNLSFLRNANYEATRVFNHVAVALITGLTYMNLPPNVAGVQSRVFTIFQLIVLLPLIMAQVEPAFIFARQIYLRESSAKMYTPITFGISQSVAEMPYSLCCAVGGGGDRAGYALLVVVAVELFAVTGGQAVAAVSPSLFVAAKINPVLVLVFALFCGVTVPTPNIPKFWRNCAETLGSCVLLYAPIW</sequence>
<dbReference type="AlphaFoldDB" id="A0A2S4VRX1"/>
<dbReference type="GO" id="GO:0140359">
    <property type="term" value="F:ABC-type transporter activity"/>
    <property type="evidence" value="ECO:0007669"/>
    <property type="project" value="InterPro"/>
</dbReference>
<evidence type="ECO:0000256" key="7">
    <source>
        <dbReference type="SAM" id="Phobius"/>
    </source>
</evidence>
<evidence type="ECO:0000256" key="5">
    <source>
        <dbReference type="ARBA" id="ARBA00023136"/>
    </source>
</evidence>
<keyword evidence="4 7" id="KW-1133">Transmembrane helix</keyword>
<evidence type="ECO:0000256" key="2">
    <source>
        <dbReference type="ARBA" id="ARBA00022448"/>
    </source>
</evidence>
<proteinExistence type="predicted"/>
<keyword evidence="2" id="KW-0813">Transport</keyword>
<accession>A0A2S4VRX1</accession>
<reference evidence="9" key="1">
    <citation type="submission" date="2017-12" db="EMBL/GenBank/DDBJ databases">
        <title>Gene loss provides genomic basis for host adaptation in cereal stripe rust fungi.</title>
        <authorList>
            <person name="Xia C."/>
        </authorList>
    </citation>
    <scope>NUCLEOTIDE SEQUENCE [LARGE SCALE GENOMIC DNA]</scope>
    <source>
        <strain evidence="9">93-210</strain>
    </source>
</reference>
<evidence type="ECO:0000259" key="8">
    <source>
        <dbReference type="Pfam" id="PF01061"/>
    </source>
</evidence>
<dbReference type="Pfam" id="PF01061">
    <property type="entry name" value="ABC2_membrane"/>
    <property type="match status" value="1"/>
</dbReference>
<feature type="transmembrane region" description="Helical" evidence="7">
    <location>
        <begin position="237"/>
        <end position="257"/>
    </location>
</feature>
<comment type="caution">
    <text evidence="9">The sequence shown here is derived from an EMBL/GenBank/DDBJ whole genome shotgun (WGS) entry which is preliminary data.</text>
</comment>
<protein>
    <recommendedName>
        <fullName evidence="8">ABC-2 type transporter transmembrane domain-containing protein</fullName>
    </recommendedName>
</protein>
<dbReference type="EMBL" id="PKSL01000032">
    <property type="protein sequence ID" value="POW12293.1"/>
    <property type="molecule type" value="Genomic_DNA"/>
</dbReference>
<feature type="region of interest" description="Disordered" evidence="6">
    <location>
        <begin position="1"/>
        <end position="76"/>
    </location>
</feature>
<feature type="compositionally biased region" description="Basic and acidic residues" evidence="6">
    <location>
        <begin position="61"/>
        <end position="70"/>
    </location>
</feature>
<evidence type="ECO:0000256" key="4">
    <source>
        <dbReference type="ARBA" id="ARBA00022989"/>
    </source>
</evidence>
<dbReference type="GO" id="GO:0016020">
    <property type="term" value="C:membrane"/>
    <property type="evidence" value="ECO:0007669"/>
    <property type="project" value="UniProtKB-SubCell"/>
</dbReference>
<evidence type="ECO:0000256" key="3">
    <source>
        <dbReference type="ARBA" id="ARBA00022692"/>
    </source>
</evidence>